<feature type="compositionally biased region" description="Polar residues" evidence="1">
    <location>
        <begin position="406"/>
        <end position="418"/>
    </location>
</feature>
<dbReference type="RefSeq" id="WP_186377774.1">
    <property type="nucleotide sequence ID" value="NZ_CP036299.1"/>
</dbReference>
<evidence type="ECO:0000256" key="2">
    <source>
        <dbReference type="SAM" id="SignalP"/>
    </source>
</evidence>
<sequence precursor="true">MDATRARIALLAIAFLHCSLLSLTAQAASYRTPNFIVTAPTDEFARVVGEAAEEFRRDLCLSWTGREMPRWGKPCPISCKVGNYPAGGATTFNFDRGEVYGWNMEVQGTPERILDSVLPHEVNHTIFACYFRRPLPRWADEGAASLIEHESERMRLEKLAIEATGGRRKIPLRTLLGMKNYPQDQRQVLTLYAQGYLLADYLIAKSSKGEYLKFLQSAHERGWDQALQSHYGYSNVEQIEQEHDRWVLAGCPRQPTRPGEMLAGNNSQPAPELQATGTQPPAPLATVASNSAGRTSEPRGFSLTRPFERRSATSSNIDNLRVRGQNPETSQAAAILDRTDTADVLVAATAAGNRPENSRVVQNEGYIPADPVANLRTTEIKDVAANSQEVDPRLAEARAALAAATQAMQSGPVASSSAPMKDRSQLSQPLLQQTEIPQFEPRATARVE</sequence>
<gene>
    <name evidence="3" type="ORF">Spb1_07520</name>
</gene>
<dbReference type="Proteomes" id="UP000315349">
    <property type="component" value="Chromosome"/>
</dbReference>
<organism evidence="3 4">
    <name type="scientific">Planctopirus ephydatiae</name>
    <dbReference type="NCBI Taxonomy" id="2528019"/>
    <lineage>
        <taxon>Bacteria</taxon>
        <taxon>Pseudomonadati</taxon>
        <taxon>Planctomycetota</taxon>
        <taxon>Planctomycetia</taxon>
        <taxon>Planctomycetales</taxon>
        <taxon>Planctomycetaceae</taxon>
        <taxon>Planctopirus</taxon>
    </lineage>
</organism>
<dbReference type="EMBL" id="CP036299">
    <property type="protein sequence ID" value="QDV28886.1"/>
    <property type="molecule type" value="Genomic_DNA"/>
</dbReference>
<feature type="signal peptide" evidence="2">
    <location>
        <begin position="1"/>
        <end position="27"/>
    </location>
</feature>
<feature type="region of interest" description="Disordered" evidence="1">
    <location>
        <begin position="406"/>
        <end position="448"/>
    </location>
</feature>
<proteinExistence type="predicted"/>
<feature type="compositionally biased region" description="Polar residues" evidence="1">
    <location>
        <begin position="264"/>
        <end position="279"/>
    </location>
</feature>
<evidence type="ECO:0000313" key="4">
    <source>
        <dbReference type="Proteomes" id="UP000315349"/>
    </source>
</evidence>
<evidence type="ECO:0008006" key="5">
    <source>
        <dbReference type="Google" id="ProtNLM"/>
    </source>
</evidence>
<protein>
    <recommendedName>
        <fullName evidence="5">Peptidase MA-like domain-containing protein</fullName>
    </recommendedName>
</protein>
<dbReference type="AlphaFoldDB" id="A0A518GJW4"/>
<feature type="region of interest" description="Disordered" evidence="1">
    <location>
        <begin position="255"/>
        <end position="282"/>
    </location>
</feature>
<evidence type="ECO:0000256" key="1">
    <source>
        <dbReference type="SAM" id="MobiDB-lite"/>
    </source>
</evidence>
<feature type="chain" id="PRO_5021861416" description="Peptidase MA-like domain-containing protein" evidence="2">
    <location>
        <begin position="28"/>
        <end position="448"/>
    </location>
</feature>
<evidence type="ECO:0000313" key="3">
    <source>
        <dbReference type="EMBL" id="QDV28886.1"/>
    </source>
</evidence>
<accession>A0A518GJW4</accession>
<feature type="compositionally biased region" description="Polar residues" evidence="1">
    <location>
        <begin position="425"/>
        <end position="436"/>
    </location>
</feature>
<dbReference type="KEGG" id="peh:Spb1_07520"/>
<reference evidence="3 4" key="1">
    <citation type="submission" date="2019-02" db="EMBL/GenBank/DDBJ databases">
        <title>Deep-cultivation of Planctomycetes and their phenomic and genomic characterization uncovers novel biology.</title>
        <authorList>
            <person name="Wiegand S."/>
            <person name="Jogler M."/>
            <person name="Boedeker C."/>
            <person name="Pinto D."/>
            <person name="Vollmers J."/>
            <person name="Rivas-Marin E."/>
            <person name="Kohn T."/>
            <person name="Peeters S.H."/>
            <person name="Heuer A."/>
            <person name="Rast P."/>
            <person name="Oberbeckmann S."/>
            <person name="Bunk B."/>
            <person name="Jeske O."/>
            <person name="Meyerdierks A."/>
            <person name="Storesund J.E."/>
            <person name="Kallscheuer N."/>
            <person name="Luecker S."/>
            <person name="Lage O.M."/>
            <person name="Pohl T."/>
            <person name="Merkel B.J."/>
            <person name="Hornburger P."/>
            <person name="Mueller R.-W."/>
            <person name="Bruemmer F."/>
            <person name="Labrenz M."/>
            <person name="Spormann A.M."/>
            <person name="Op den Camp H."/>
            <person name="Overmann J."/>
            <person name="Amann R."/>
            <person name="Jetten M.S.M."/>
            <person name="Mascher T."/>
            <person name="Medema M.H."/>
            <person name="Devos D.P."/>
            <person name="Kaster A.-K."/>
            <person name="Ovreas L."/>
            <person name="Rohde M."/>
            <person name="Galperin M.Y."/>
            <person name="Jogler C."/>
        </authorList>
    </citation>
    <scope>NUCLEOTIDE SEQUENCE [LARGE SCALE GENOMIC DNA]</scope>
    <source>
        <strain evidence="3 4">Spb1</strain>
    </source>
</reference>
<keyword evidence="4" id="KW-1185">Reference proteome</keyword>
<name>A0A518GJW4_9PLAN</name>
<keyword evidence="2" id="KW-0732">Signal</keyword>